<evidence type="ECO:0000313" key="3">
    <source>
        <dbReference type="Proteomes" id="UP000682892"/>
    </source>
</evidence>
<reference evidence="2" key="3">
    <citation type="submission" date="2012-09" db="EMBL/GenBank/DDBJ databases">
        <authorList>
            <consortium name="VectorBase"/>
        </authorList>
    </citation>
    <scope>NUCLEOTIDE SEQUENCE</scope>
    <source>
        <strain evidence="2">Liverpool</strain>
    </source>
</reference>
<feature type="chain" id="PRO_5035148732" evidence="1">
    <location>
        <begin position="25"/>
        <end position="78"/>
    </location>
</feature>
<organism evidence="2 3">
    <name type="scientific">Aedes aegypti</name>
    <name type="common">Yellowfever mosquito</name>
    <name type="synonym">Culex aegypti</name>
    <dbReference type="NCBI Taxonomy" id="7159"/>
    <lineage>
        <taxon>Eukaryota</taxon>
        <taxon>Metazoa</taxon>
        <taxon>Ecdysozoa</taxon>
        <taxon>Arthropoda</taxon>
        <taxon>Hexapoda</taxon>
        <taxon>Insecta</taxon>
        <taxon>Pterygota</taxon>
        <taxon>Neoptera</taxon>
        <taxon>Endopterygota</taxon>
        <taxon>Diptera</taxon>
        <taxon>Nematocera</taxon>
        <taxon>Culicoidea</taxon>
        <taxon>Culicidae</taxon>
        <taxon>Culicinae</taxon>
        <taxon>Aedini</taxon>
        <taxon>Aedes</taxon>
        <taxon>Stegomyia</taxon>
    </lineage>
</organism>
<dbReference type="KEGG" id="aag:5571600"/>
<evidence type="ECO:0000256" key="1">
    <source>
        <dbReference type="SAM" id="SignalP"/>
    </source>
</evidence>
<keyword evidence="1" id="KW-0732">Signal</keyword>
<dbReference type="EMBL" id="CH477562">
    <property type="protein sequence ID" value="EAT38971.1"/>
    <property type="molecule type" value="Genomic_DNA"/>
</dbReference>
<evidence type="ECO:0000313" key="2">
    <source>
        <dbReference type="EMBL" id="EAT38971.1"/>
    </source>
</evidence>
<dbReference type="HOGENOM" id="CLU_2706767_0_0_1"/>
<gene>
    <name evidence="2" type="ORF">AaeL_AAEL009181</name>
</gene>
<dbReference type="AlphaFoldDB" id="Q16WL6"/>
<sequence>MRKQTILLIIAFTIAVSAITGAEADIKECPIVARLDCSDGPCKCVTDRDSRICQEGFQFDSSSRKCIENSKGAPNEDA</sequence>
<reference evidence="2" key="1">
    <citation type="submission" date="2005-10" db="EMBL/GenBank/DDBJ databases">
        <authorList>
            <person name="Loftus B.J."/>
            <person name="Nene V.M."/>
            <person name="Hannick L.I."/>
            <person name="Bidwell S."/>
            <person name="Haas B."/>
            <person name="Amedeo P."/>
            <person name="Orvis J."/>
            <person name="Wortman J.R."/>
            <person name="White O.R."/>
            <person name="Salzberg S."/>
            <person name="Shumway M."/>
            <person name="Koo H."/>
            <person name="Zhao Y."/>
            <person name="Holmes M."/>
            <person name="Miller J."/>
            <person name="Schatz M."/>
            <person name="Pop M."/>
            <person name="Pai G."/>
            <person name="Utterback T."/>
            <person name="Rogers Y.-H."/>
            <person name="Kravitz S."/>
            <person name="Fraser C.M."/>
        </authorList>
    </citation>
    <scope>NUCLEOTIDE SEQUENCE</scope>
    <source>
        <strain evidence="2">Liverpool</strain>
    </source>
</reference>
<protein>
    <submittedName>
        <fullName evidence="2">AAEL009181-PA</fullName>
    </submittedName>
</protein>
<feature type="signal peptide" evidence="1">
    <location>
        <begin position="1"/>
        <end position="24"/>
    </location>
</feature>
<name>Q16WL6_AEDAE</name>
<proteinExistence type="predicted"/>
<accession>Q16WL6</accession>
<dbReference type="Proteomes" id="UP000682892">
    <property type="component" value="Chromosome 2"/>
</dbReference>
<reference evidence="2" key="2">
    <citation type="journal article" date="2007" name="Science">
        <title>Genome sequence of Aedes aegypti, a major arbovirus vector.</title>
        <authorList>
            <person name="Nene V."/>
            <person name="Wortman J.R."/>
            <person name="Lawson D."/>
            <person name="Haas B."/>
            <person name="Kodira C."/>
            <person name="Tu Z.J."/>
            <person name="Loftus B."/>
            <person name="Xi Z."/>
            <person name="Megy K."/>
            <person name="Grabherr M."/>
            <person name="Ren Q."/>
            <person name="Zdobnov E.M."/>
            <person name="Lobo N.F."/>
            <person name="Campbell K.S."/>
            <person name="Brown S.E."/>
            <person name="Bonaldo M.F."/>
            <person name="Zhu J."/>
            <person name="Sinkins S.P."/>
            <person name="Hogenkamp D.G."/>
            <person name="Amedeo P."/>
            <person name="Arensburger P."/>
            <person name="Atkinson P.W."/>
            <person name="Bidwell S."/>
            <person name="Biedler J."/>
            <person name="Birney E."/>
            <person name="Bruggner R.V."/>
            <person name="Costas J."/>
            <person name="Coy M.R."/>
            <person name="Crabtree J."/>
            <person name="Crawford M."/>
            <person name="Debruyn B."/>
            <person name="Decaprio D."/>
            <person name="Eiglmeier K."/>
            <person name="Eisenstadt E."/>
            <person name="El-Dorry H."/>
            <person name="Gelbart W.M."/>
            <person name="Gomes S.L."/>
            <person name="Hammond M."/>
            <person name="Hannick L.I."/>
            <person name="Hogan J.R."/>
            <person name="Holmes M.H."/>
            <person name="Jaffe D."/>
            <person name="Johnston J.S."/>
            <person name="Kennedy R.C."/>
            <person name="Koo H."/>
            <person name="Kravitz S."/>
            <person name="Kriventseva E.V."/>
            <person name="Kulp D."/>
            <person name="Labutti K."/>
            <person name="Lee E."/>
            <person name="Li S."/>
            <person name="Lovin D.D."/>
            <person name="Mao C."/>
            <person name="Mauceli E."/>
            <person name="Menck C.F."/>
            <person name="Miller J.R."/>
            <person name="Montgomery P."/>
            <person name="Mori A."/>
            <person name="Nascimento A.L."/>
            <person name="Naveira H.F."/>
            <person name="Nusbaum C."/>
            <person name="O'leary S."/>
            <person name="Orvis J."/>
            <person name="Pertea M."/>
            <person name="Quesneville H."/>
            <person name="Reidenbach K.R."/>
            <person name="Rogers Y.H."/>
            <person name="Roth C.W."/>
            <person name="Schneider J.R."/>
            <person name="Schatz M."/>
            <person name="Shumway M."/>
            <person name="Stanke M."/>
            <person name="Stinson E.O."/>
            <person name="Tubio J.M."/>
            <person name="Vanzee J.P."/>
            <person name="Verjovski-Almeida S."/>
            <person name="Werner D."/>
            <person name="White O."/>
            <person name="Wyder S."/>
            <person name="Zeng Q."/>
            <person name="Zhao Q."/>
            <person name="Zhao Y."/>
            <person name="Hill C.A."/>
            <person name="Raikhel A.S."/>
            <person name="Soares M.B."/>
            <person name="Knudson D.L."/>
            <person name="Lee N.H."/>
            <person name="Galagan J."/>
            <person name="Salzberg S.L."/>
            <person name="Paulsen I.T."/>
            <person name="Dimopoulos G."/>
            <person name="Collins F.H."/>
            <person name="Birren B."/>
            <person name="Fraser-Liggett C.M."/>
            <person name="Severson D.W."/>
        </authorList>
    </citation>
    <scope>NUCLEOTIDE SEQUENCE [LARGE SCALE GENOMIC DNA]</scope>
    <source>
        <strain evidence="2">Liverpool</strain>
    </source>
</reference>